<dbReference type="PROSITE" id="PS00674">
    <property type="entry name" value="AAA"/>
    <property type="match status" value="1"/>
</dbReference>
<dbReference type="InterPro" id="IPR003959">
    <property type="entry name" value="ATPase_AAA_core"/>
</dbReference>
<comment type="similarity">
    <text evidence="3">In the C-terminal section; belongs to the peptidase M41 family.</text>
</comment>
<evidence type="ECO:0000256" key="15">
    <source>
        <dbReference type="RuleBase" id="RU003651"/>
    </source>
</evidence>
<evidence type="ECO:0000256" key="16">
    <source>
        <dbReference type="SAM" id="MobiDB-lite"/>
    </source>
</evidence>
<evidence type="ECO:0000256" key="14">
    <source>
        <dbReference type="ARBA" id="ARBA00023136"/>
    </source>
</evidence>
<keyword evidence="9" id="KW-0378">Hydrolase</keyword>
<dbReference type="InterPro" id="IPR037219">
    <property type="entry name" value="Peptidase_M41-like"/>
</dbReference>
<evidence type="ECO:0000256" key="5">
    <source>
        <dbReference type="ARBA" id="ARBA00022670"/>
    </source>
</evidence>
<dbReference type="EMBL" id="JARGDH010000093">
    <property type="protein sequence ID" value="KAL0263822.1"/>
    <property type="molecule type" value="Genomic_DNA"/>
</dbReference>
<evidence type="ECO:0000259" key="17">
    <source>
        <dbReference type="SMART" id="SM00382"/>
    </source>
</evidence>
<dbReference type="SUPFAM" id="SSF140990">
    <property type="entry name" value="FtsH protease domain-like"/>
    <property type="match status" value="1"/>
</dbReference>
<dbReference type="Pfam" id="PF00004">
    <property type="entry name" value="AAA"/>
    <property type="match status" value="1"/>
</dbReference>
<dbReference type="AlphaFoldDB" id="A0AAW2H609"/>
<dbReference type="GO" id="GO:0046872">
    <property type="term" value="F:metal ion binding"/>
    <property type="evidence" value="ECO:0007669"/>
    <property type="project" value="UniProtKB-KW"/>
</dbReference>
<dbReference type="Gene3D" id="1.10.8.60">
    <property type="match status" value="1"/>
</dbReference>
<evidence type="ECO:0000256" key="8">
    <source>
        <dbReference type="ARBA" id="ARBA00022741"/>
    </source>
</evidence>
<dbReference type="InterPro" id="IPR003593">
    <property type="entry name" value="AAA+_ATPase"/>
</dbReference>
<feature type="region of interest" description="Disordered" evidence="16">
    <location>
        <begin position="444"/>
        <end position="465"/>
    </location>
</feature>
<dbReference type="NCBIfam" id="TIGR01241">
    <property type="entry name" value="FtsH_fam"/>
    <property type="match status" value="1"/>
</dbReference>
<dbReference type="PANTHER" id="PTHR23076">
    <property type="entry name" value="METALLOPROTEASE M41 FTSH"/>
    <property type="match status" value="1"/>
</dbReference>
<dbReference type="InterPro" id="IPR041569">
    <property type="entry name" value="AAA_lid_3"/>
</dbReference>
<dbReference type="InterPro" id="IPR003960">
    <property type="entry name" value="ATPase_AAA_CS"/>
</dbReference>
<dbReference type="FunFam" id="1.10.8.60:FF:000001">
    <property type="entry name" value="ATP-dependent zinc metalloprotease FtsH"/>
    <property type="match status" value="1"/>
</dbReference>
<dbReference type="Pfam" id="PF17862">
    <property type="entry name" value="AAA_lid_3"/>
    <property type="match status" value="1"/>
</dbReference>
<keyword evidence="7" id="KW-0479">Metal-binding</keyword>
<dbReference type="SMART" id="SM00382">
    <property type="entry name" value="AAA"/>
    <property type="match status" value="1"/>
</dbReference>
<dbReference type="GO" id="GO:0004176">
    <property type="term" value="F:ATP-dependent peptidase activity"/>
    <property type="evidence" value="ECO:0007669"/>
    <property type="project" value="InterPro"/>
</dbReference>
<evidence type="ECO:0000256" key="9">
    <source>
        <dbReference type="ARBA" id="ARBA00022801"/>
    </source>
</evidence>
<evidence type="ECO:0000256" key="11">
    <source>
        <dbReference type="ARBA" id="ARBA00022840"/>
    </source>
</evidence>
<comment type="similarity">
    <text evidence="15">Belongs to the AAA ATPase family.</text>
</comment>
<evidence type="ECO:0000256" key="4">
    <source>
        <dbReference type="ARBA" id="ARBA00010550"/>
    </source>
</evidence>
<evidence type="ECO:0000256" key="7">
    <source>
        <dbReference type="ARBA" id="ARBA00022723"/>
    </source>
</evidence>
<dbReference type="Pfam" id="PF01434">
    <property type="entry name" value="Peptidase_M41"/>
    <property type="match status" value="1"/>
</dbReference>
<dbReference type="PANTHER" id="PTHR23076:SF97">
    <property type="entry name" value="ATP-DEPENDENT ZINC METALLOPROTEASE YME1L1"/>
    <property type="match status" value="1"/>
</dbReference>
<evidence type="ECO:0000256" key="3">
    <source>
        <dbReference type="ARBA" id="ARBA00010044"/>
    </source>
</evidence>
<proteinExistence type="inferred from homology"/>
<reference evidence="18" key="1">
    <citation type="journal article" date="2024" name="Gigascience">
        <title>Chromosome-level genome of the poultry shaft louse Menopon gallinae provides insight into the host-switching and adaptive evolution of parasitic lice.</title>
        <authorList>
            <person name="Xu Y."/>
            <person name="Ma L."/>
            <person name="Liu S."/>
            <person name="Liang Y."/>
            <person name="Liu Q."/>
            <person name="He Z."/>
            <person name="Tian L."/>
            <person name="Duan Y."/>
            <person name="Cai W."/>
            <person name="Li H."/>
            <person name="Song F."/>
        </authorList>
    </citation>
    <scope>NUCLEOTIDE SEQUENCE</scope>
    <source>
        <strain evidence="18">Cailab_2023a</strain>
    </source>
</reference>
<evidence type="ECO:0000256" key="10">
    <source>
        <dbReference type="ARBA" id="ARBA00022833"/>
    </source>
</evidence>
<comment type="subcellular location">
    <subcellularLocation>
        <location evidence="2">Membrane</location>
    </subcellularLocation>
</comment>
<keyword evidence="6" id="KW-0812">Transmembrane</keyword>
<keyword evidence="13" id="KW-0482">Metalloprotease</keyword>
<evidence type="ECO:0000256" key="12">
    <source>
        <dbReference type="ARBA" id="ARBA00022989"/>
    </source>
</evidence>
<comment type="similarity">
    <text evidence="4">In the N-terminal section; belongs to the AAA ATPase family.</text>
</comment>
<dbReference type="GO" id="GO:0005886">
    <property type="term" value="C:plasma membrane"/>
    <property type="evidence" value="ECO:0007669"/>
    <property type="project" value="TreeGrafter"/>
</dbReference>
<protein>
    <recommendedName>
        <fullName evidence="17">AAA+ ATPase domain-containing protein</fullName>
    </recommendedName>
</protein>
<comment type="cofactor">
    <cofactor evidence="1">
        <name>Zn(2+)</name>
        <dbReference type="ChEBI" id="CHEBI:29105"/>
    </cofactor>
</comment>
<sequence>MITPKDGRVTFDDVAGVEEAKEELVEIVDFLKFPDKFKKLGAKIPKGCLLIGPPGTGKTLLARAVAGEARVPFFVISGSDFVEMFVGIGASRVRNLFDQAKKHAPCIVFIDEIDAVGRQRGAGLGGGNDEREQTLNQLLVEMDGFSANLGIIVMAATNRPDVLDPALLRPGRYIVGREKILSVHMKKVPVDSEVNVNVLAKGTTGFSGADLANLVNEAALFAAKNNKPLVNMSDFEQARDKIIMGSERKSMQLTQEEKELTAYHEAGHTVIALNVKNYFPLHKVSIVPRGRALGVTAVLPDKDQLNYSEKQLKDQIAMLYGGRIAEEMIYGKESVTTGASNDIQVASNLARRMVTEWGYSDKLGRIRYESITQKKNISEETAQKIDAEVKSIIDEGEKRAKEILTSKIEDLKLITEALLKYETLTAKEIDEILKTKNIDSLNQNKESSFNKESGNEHASLPIIEG</sequence>
<dbReference type="CDD" id="cd19501">
    <property type="entry name" value="RecA-like_FtsH"/>
    <property type="match status" value="1"/>
</dbReference>
<evidence type="ECO:0000313" key="18">
    <source>
        <dbReference type="EMBL" id="KAL0263822.1"/>
    </source>
</evidence>
<name>A0AAW2H609_9NEOP</name>
<dbReference type="Gene3D" id="1.20.58.760">
    <property type="entry name" value="Peptidase M41"/>
    <property type="match status" value="1"/>
</dbReference>
<dbReference type="HAMAP" id="MF_01458">
    <property type="entry name" value="FtsH"/>
    <property type="match status" value="1"/>
</dbReference>
<organism evidence="18">
    <name type="scientific">Menopon gallinae</name>
    <name type="common">poultry shaft louse</name>
    <dbReference type="NCBI Taxonomy" id="328185"/>
    <lineage>
        <taxon>Eukaryota</taxon>
        <taxon>Metazoa</taxon>
        <taxon>Ecdysozoa</taxon>
        <taxon>Arthropoda</taxon>
        <taxon>Hexapoda</taxon>
        <taxon>Insecta</taxon>
        <taxon>Pterygota</taxon>
        <taxon>Neoptera</taxon>
        <taxon>Paraneoptera</taxon>
        <taxon>Psocodea</taxon>
        <taxon>Troctomorpha</taxon>
        <taxon>Phthiraptera</taxon>
        <taxon>Amblycera</taxon>
        <taxon>Menoponidae</taxon>
        <taxon>Menopon</taxon>
    </lineage>
</organism>
<dbReference type="Gene3D" id="3.40.50.300">
    <property type="entry name" value="P-loop containing nucleotide triphosphate hydrolases"/>
    <property type="match status" value="1"/>
</dbReference>
<keyword evidence="5" id="KW-0645">Protease</keyword>
<evidence type="ECO:0000256" key="13">
    <source>
        <dbReference type="ARBA" id="ARBA00023049"/>
    </source>
</evidence>
<accession>A0AAW2H609</accession>
<comment type="caution">
    <text evidence="18">The sequence shown here is derived from an EMBL/GenBank/DDBJ whole genome shotgun (WGS) entry which is preliminary data.</text>
</comment>
<keyword evidence="8 15" id="KW-0547">Nucleotide-binding</keyword>
<dbReference type="GO" id="GO:0010304">
    <property type="term" value="P:PSII associated light-harvesting complex II catabolic process"/>
    <property type="evidence" value="ECO:0007669"/>
    <property type="project" value="UniProtKB-ARBA"/>
</dbReference>
<keyword evidence="10" id="KW-0862">Zinc</keyword>
<dbReference type="SUPFAM" id="SSF52540">
    <property type="entry name" value="P-loop containing nucleoside triphosphate hydrolases"/>
    <property type="match status" value="1"/>
</dbReference>
<dbReference type="InterPro" id="IPR027417">
    <property type="entry name" value="P-loop_NTPase"/>
</dbReference>
<dbReference type="GO" id="GO:0016887">
    <property type="term" value="F:ATP hydrolysis activity"/>
    <property type="evidence" value="ECO:0007669"/>
    <property type="project" value="InterPro"/>
</dbReference>
<evidence type="ECO:0000256" key="2">
    <source>
        <dbReference type="ARBA" id="ARBA00004370"/>
    </source>
</evidence>
<feature type="domain" description="AAA+ ATPase" evidence="17">
    <location>
        <begin position="44"/>
        <end position="181"/>
    </location>
</feature>
<evidence type="ECO:0000256" key="6">
    <source>
        <dbReference type="ARBA" id="ARBA00022692"/>
    </source>
</evidence>
<gene>
    <name evidence="18" type="ORF">PYX00_011121</name>
</gene>
<keyword evidence="11 15" id="KW-0067">ATP-binding</keyword>
<evidence type="ECO:0000256" key="1">
    <source>
        <dbReference type="ARBA" id="ARBA00001947"/>
    </source>
</evidence>
<dbReference type="GO" id="GO:0005524">
    <property type="term" value="F:ATP binding"/>
    <property type="evidence" value="ECO:0007669"/>
    <property type="project" value="UniProtKB-KW"/>
</dbReference>
<dbReference type="InterPro" id="IPR000642">
    <property type="entry name" value="Peptidase_M41"/>
</dbReference>
<keyword evidence="12" id="KW-1133">Transmembrane helix</keyword>
<keyword evidence="14" id="KW-0472">Membrane</keyword>
<dbReference type="InterPro" id="IPR005936">
    <property type="entry name" value="FtsH"/>
</dbReference>
<dbReference type="FunFam" id="1.20.58.760:FF:000001">
    <property type="entry name" value="ATP-dependent zinc metalloprotease FtsH"/>
    <property type="match status" value="1"/>
</dbReference>
<dbReference type="GO" id="GO:0006508">
    <property type="term" value="P:proteolysis"/>
    <property type="evidence" value="ECO:0007669"/>
    <property type="project" value="UniProtKB-KW"/>
</dbReference>
<dbReference type="GO" id="GO:0004222">
    <property type="term" value="F:metalloendopeptidase activity"/>
    <property type="evidence" value="ECO:0007669"/>
    <property type="project" value="InterPro"/>
</dbReference>
<dbReference type="FunFam" id="3.40.50.300:FF:000001">
    <property type="entry name" value="ATP-dependent zinc metalloprotease FtsH"/>
    <property type="match status" value="1"/>
</dbReference>